<evidence type="ECO:0000256" key="7">
    <source>
        <dbReference type="SAM" id="MobiDB-lite"/>
    </source>
</evidence>
<reference evidence="10" key="2">
    <citation type="submission" date="2020-09" db="EMBL/GenBank/DDBJ databases">
        <authorList>
            <person name="Sun Q."/>
            <person name="Ohkuma M."/>
        </authorList>
    </citation>
    <scope>NUCLEOTIDE SEQUENCE</scope>
    <source>
        <strain evidence="10">JCM 3035</strain>
    </source>
</reference>
<dbReference type="InterPro" id="IPR036881">
    <property type="entry name" value="Glyco_hydro_3_C_sf"/>
</dbReference>
<dbReference type="InterPro" id="IPR050226">
    <property type="entry name" value="NagZ_Beta-hexosaminidase"/>
</dbReference>
<evidence type="ECO:0000256" key="5">
    <source>
        <dbReference type="ARBA" id="ARBA00023295"/>
    </source>
</evidence>
<dbReference type="PANTHER" id="PTHR30480">
    <property type="entry name" value="BETA-HEXOSAMINIDASE-RELATED"/>
    <property type="match status" value="1"/>
</dbReference>
<evidence type="ECO:0000259" key="9">
    <source>
        <dbReference type="Pfam" id="PF01915"/>
    </source>
</evidence>
<dbReference type="EMBL" id="BMPQ01000001">
    <property type="protein sequence ID" value="GGK47245.1"/>
    <property type="molecule type" value="Genomic_DNA"/>
</dbReference>
<dbReference type="InterPro" id="IPR017853">
    <property type="entry name" value="GH"/>
</dbReference>
<keyword evidence="11" id="KW-1185">Reference proteome</keyword>
<keyword evidence="5 6" id="KW-0326">Glycosidase</keyword>
<accession>A0A917V7R4</accession>
<dbReference type="PROSITE" id="PS51318">
    <property type="entry name" value="TAT"/>
    <property type="match status" value="1"/>
</dbReference>
<dbReference type="InterPro" id="IPR036962">
    <property type="entry name" value="Glyco_hydro_3_N_sf"/>
</dbReference>
<name>A0A917V7R4_9ACTN</name>
<dbReference type="SUPFAM" id="SSF51445">
    <property type="entry name" value="(Trans)glycosidases"/>
    <property type="match status" value="1"/>
</dbReference>
<dbReference type="InterPro" id="IPR001764">
    <property type="entry name" value="Glyco_hydro_3_N"/>
</dbReference>
<evidence type="ECO:0000259" key="8">
    <source>
        <dbReference type="Pfam" id="PF00933"/>
    </source>
</evidence>
<dbReference type="PROSITE" id="PS00775">
    <property type="entry name" value="GLYCOSYL_HYDROL_F3"/>
    <property type="match status" value="1"/>
</dbReference>
<gene>
    <name evidence="10" type="ORF">GCM10010094_04070</name>
</gene>
<dbReference type="FunFam" id="3.40.50.1700:FF:000012">
    <property type="entry name" value="Glycoside hydrolase family 3 protein"/>
    <property type="match status" value="1"/>
</dbReference>
<evidence type="ECO:0000256" key="4">
    <source>
        <dbReference type="ARBA" id="ARBA00022801"/>
    </source>
</evidence>
<organism evidence="10 11">
    <name type="scientific">Streptomyces flaveus</name>
    <dbReference type="NCBI Taxonomy" id="66370"/>
    <lineage>
        <taxon>Bacteria</taxon>
        <taxon>Bacillati</taxon>
        <taxon>Actinomycetota</taxon>
        <taxon>Actinomycetes</taxon>
        <taxon>Kitasatosporales</taxon>
        <taxon>Streptomycetaceae</taxon>
        <taxon>Streptomyces</taxon>
        <taxon>Streptomyces aurantiacus group</taxon>
    </lineage>
</organism>
<dbReference type="EC" id="3.2.1.52" evidence="3"/>
<feature type="domain" description="Glycoside hydrolase family 3 N-terminal" evidence="8">
    <location>
        <begin position="50"/>
        <end position="408"/>
    </location>
</feature>
<evidence type="ECO:0000256" key="1">
    <source>
        <dbReference type="ARBA" id="ARBA00001231"/>
    </source>
</evidence>
<sequence length="623" mass="65099">MYERTRKSGTSRRTLLAATAGTAAAVAIGQAPARADGNDRRLRALISRMTLEEKVGQLFVMRVYGHSATAPDQADIDANLEEIGVRTAAELIARYHVGGIIYFAWAHNTRDPHQIADLSNGIQKASLELPRGLPVLISTDQEHGIVARVGKPATLLPGAMALGAGEKGREALRQKGGGGRRVGGSRSDARRAGQIGGAELRAMGIRQDYAPVADVNVNPANPVIGVRSFGADPQAVAALVAAQVKGYQSSQVAATAKHFPGHGDTETDSHYGFPVIEHTEAQWAELDAPPFRAAIAAGIDSIMTAHIMVPALDPSGDPATLSRPILTGILRERLGYDGVVVTDSLGMEGVRTKYGDDRVPVLALKAGVDQLLNPPKPALAWNAVLAAVRGGELTEARLDESILRILRLKAKLGLLKDPYVSARGVDRTVGIPAHLGAADRIADGTTTLLVNSGGLLPLSRRTHRKVLVVGADPASPSGTTGPPTTVLAGVLRELGFTATALSTGTAPSAAAIATAVAAARDADAVVVGTYNVTATSSQKTLVGELLATGRPVVAVAVRNPYDVAQLPSVQAYLATYSWTDVELRAAARVIAGRIEPAGRLPVPVQRADDPEQVLYPIGHGLSY</sequence>
<feature type="domain" description="Glycoside hydrolase family 3 C-terminal" evidence="9">
    <location>
        <begin position="447"/>
        <end position="623"/>
    </location>
</feature>
<evidence type="ECO:0000313" key="11">
    <source>
        <dbReference type="Proteomes" id="UP000637788"/>
    </source>
</evidence>
<dbReference type="GO" id="GO:0009254">
    <property type="term" value="P:peptidoglycan turnover"/>
    <property type="evidence" value="ECO:0007669"/>
    <property type="project" value="TreeGrafter"/>
</dbReference>
<dbReference type="AlphaFoldDB" id="A0A917V7R4"/>
<dbReference type="Pfam" id="PF00933">
    <property type="entry name" value="Glyco_hydro_3"/>
    <property type="match status" value="1"/>
</dbReference>
<dbReference type="InterPro" id="IPR006311">
    <property type="entry name" value="TAT_signal"/>
</dbReference>
<dbReference type="SUPFAM" id="SSF52279">
    <property type="entry name" value="Beta-D-glucan exohydrolase, C-terminal domain"/>
    <property type="match status" value="1"/>
</dbReference>
<dbReference type="Gene3D" id="3.40.50.1700">
    <property type="entry name" value="Glycoside hydrolase family 3 C-terminal domain"/>
    <property type="match status" value="1"/>
</dbReference>
<dbReference type="Proteomes" id="UP000637788">
    <property type="component" value="Unassembled WGS sequence"/>
</dbReference>
<evidence type="ECO:0000256" key="2">
    <source>
        <dbReference type="ARBA" id="ARBA00005336"/>
    </source>
</evidence>
<dbReference type="RefSeq" id="WP_189320143.1">
    <property type="nucleotide sequence ID" value="NZ_BMPQ01000001.1"/>
</dbReference>
<protein>
    <recommendedName>
        <fullName evidence="3">beta-N-acetylhexosaminidase</fullName>
        <ecNumber evidence="3">3.2.1.52</ecNumber>
    </recommendedName>
</protein>
<comment type="caution">
    <text evidence="10">The sequence shown here is derived from an EMBL/GenBank/DDBJ whole genome shotgun (WGS) entry which is preliminary data.</text>
</comment>
<dbReference type="GO" id="GO:0004563">
    <property type="term" value="F:beta-N-acetylhexosaminidase activity"/>
    <property type="evidence" value="ECO:0007669"/>
    <property type="project" value="UniProtKB-EC"/>
</dbReference>
<dbReference type="Pfam" id="PF01915">
    <property type="entry name" value="Glyco_hydro_3_C"/>
    <property type="match status" value="1"/>
</dbReference>
<reference evidence="10" key="1">
    <citation type="journal article" date="2014" name="Int. J. Syst. Evol. Microbiol.">
        <title>Complete genome sequence of Corynebacterium casei LMG S-19264T (=DSM 44701T), isolated from a smear-ripened cheese.</title>
        <authorList>
            <consortium name="US DOE Joint Genome Institute (JGI-PGF)"/>
            <person name="Walter F."/>
            <person name="Albersmeier A."/>
            <person name="Kalinowski J."/>
            <person name="Ruckert C."/>
        </authorList>
    </citation>
    <scope>NUCLEOTIDE SEQUENCE</scope>
    <source>
        <strain evidence="10">JCM 3035</strain>
    </source>
</reference>
<comment type="catalytic activity">
    <reaction evidence="1">
        <text>Hydrolysis of terminal non-reducing N-acetyl-D-hexosamine residues in N-acetyl-beta-D-hexosaminides.</text>
        <dbReference type="EC" id="3.2.1.52"/>
    </reaction>
</comment>
<dbReference type="GO" id="GO:0005975">
    <property type="term" value="P:carbohydrate metabolic process"/>
    <property type="evidence" value="ECO:0007669"/>
    <property type="project" value="InterPro"/>
</dbReference>
<dbReference type="InterPro" id="IPR002772">
    <property type="entry name" value="Glyco_hydro_3_C"/>
</dbReference>
<dbReference type="PANTHER" id="PTHR30480:SF13">
    <property type="entry name" value="BETA-HEXOSAMINIDASE"/>
    <property type="match status" value="1"/>
</dbReference>
<keyword evidence="4 6" id="KW-0378">Hydrolase</keyword>
<feature type="region of interest" description="Disordered" evidence="7">
    <location>
        <begin position="171"/>
        <end position="195"/>
    </location>
</feature>
<dbReference type="InterPro" id="IPR019800">
    <property type="entry name" value="Glyco_hydro_3_AS"/>
</dbReference>
<evidence type="ECO:0000256" key="3">
    <source>
        <dbReference type="ARBA" id="ARBA00012663"/>
    </source>
</evidence>
<evidence type="ECO:0000256" key="6">
    <source>
        <dbReference type="RuleBase" id="RU361161"/>
    </source>
</evidence>
<comment type="similarity">
    <text evidence="2 6">Belongs to the glycosyl hydrolase 3 family.</text>
</comment>
<proteinExistence type="inferred from homology"/>
<dbReference type="Gene3D" id="3.20.20.300">
    <property type="entry name" value="Glycoside hydrolase, family 3, N-terminal domain"/>
    <property type="match status" value="1"/>
</dbReference>
<dbReference type="PRINTS" id="PR00133">
    <property type="entry name" value="GLHYDRLASE3"/>
</dbReference>
<evidence type="ECO:0000313" key="10">
    <source>
        <dbReference type="EMBL" id="GGK47245.1"/>
    </source>
</evidence>